<dbReference type="GO" id="GO:0005886">
    <property type="term" value="C:plasma membrane"/>
    <property type="evidence" value="ECO:0007669"/>
    <property type="project" value="UniProtKB-SubCell"/>
</dbReference>
<dbReference type="InterPro" id="IPR036259">
    <property type="entry name" value="MFS_trans_sf"/>
</dbReference>
<accession>T1CK73</accession>
<feature type="transmembrane region" description="Helical" evidence="7">
    <location>
        <begin position="12"/>
        <end position="35"/>
    </location>
</feature>
<dbReference type="Pfam" id="PF07690">
    <property type="entry name" value="MFS_1"/>
    <property type="match status" value="1"/>
</dbReference>
<evidence type="ECO:0000256" key="2">
    <source>
        <dbReference type="ARBA" id="ARBA00022448"/>
    </source>
</evidence>
<dbReference type="PANTHER" id="PTHR23517">
    <property type="entry name" value="RESISTANCE PROTEIN MDTM, PUTATIVE-RELATED-RELATED"/>
    <property type="match status" value="1"/>
</dbReference>
<dbReference type="InterPro" id="IPR050171">
    <property type="entry name" value="MFS_Transporters"/>
</dbReference>
<dbReference type="InterPro" id="IPR011701">
    <property type="entry name" value="MFS"/>
</dbReference>
<dbReference type="GO" id="GO:0022857">
    <property type="term" value="F:transmembrane transporter activity"/>
    <property type="evidence" value="ECO:0007669"/>
    <property type="project" value="InterPro"/>
</dbReference>
<keyword evidence="6 7" id="KW-0472">Membrane</keyword>
<comment type="subcellular location">
    <subcellularLocation>
        <location evidence="1">Cell membrane</location>
        <topology evidence="1">Multi-pass membrane protein</topology>
    </subcellularLocation>
</comment>
<dbReference type="AlphaFoldDB" id="T1CK73"/>
<dbReference type="SUPFAM" id="SSF103473">
    <property type="entry name" value="MFS general substrate transporter"/>
    <property type="match status" value="1"/>
</dbReference>
<evidence type="ECO:0000256" key="4">
    <source>
        <dbReference type="ARBA" id="ARBA00022692"/>
    </source>
</evidence>
<reference evidence="8" key="1">
    <citation type="submission" date="2013-08" db="EMBL/GenBank/DDBJ databases">
        <authorList>
            <person name="Mendez C."/>
            <person name="Richter M."/>
            <person name="Ferrer M."/>
            <person name="Sanchez J."/>
        </authorList>
    </citation>
    <scope>NUCLEOTIDE SEQUENCE</scope>
</reference>
<protein>
    <submittedName>
        <fullName evidence="8">Multidrug resistance protein</fullName>
    </submittedName>
</protein>
<dbReference type="EMBL" id="AUZY01003694">
    <property type="protein sequence ID" value="EQD67764.1"/>
    <property type="molecule type" value="Genomic_DNA"/>
</dbReference>
<name>T1CK73_9ZZZZ</name>
<keyword evidence="3" id="KW-1003">Cell membrane</keyword>
<organism evidence="8">
    <name type="scientific">mine drainage metagenome</name>
    <dbReference type="NCBI Taxonomy" id="410659"/>
    <lineage>
        <taxon>unclassified sequences</taxon>
        <taxon>metagenomes</taxon>
        <taxon>ecological metagenomes</taxon>
    </lineage>
</organism>
<reference evidence="8" key="2">
    <citation type="journal article" date="2014" name="ISME J.">
        <title>Microbial stratification in low pH oxic and suboxic macroscopic growths along an acid mine drainage.</title>
        <authorList>
            <person name="Mendez-Garcia C."/>
            <person name="Mesa V."/>
            <person name="Sprenger R.R."/>
            <person name="Richter M."/>
            <person name="Diez M.S."/>
            <person name="Solano J."/>
            <person name="Bargiela R."/>
            <person name="Golyshina O.V."/>
            <person name="Manteca A."/>
            <person name="Ramos J.L."/>
            <person name="Gallego J.R."/>
            <person name="Llorente I."/>
            <person name="Martins Dos Santos V.A."/>
            <person name="Jensen O.N."/>
            <person name="Pelaez A.I."/>
            <person name="Sanchez J."/>
            <person name="Ferrer M."/>
        </authorList>
    </citation>
    <scope>NUCLEOTIDE SEQUENCE</scope>
</reference>
<feature type="transmembrane region" description="Helical" evidence="7">
    <location>
        <begin position="56"/>
        <end position="76"/>
    </location>
</feature>
<gene>
    <name evidence="8" type="ORF">B1B_05818</name>
</gene>
<comment type="caution">
    <text evidence="8">The sequence shown here is derived from an EMBL/GenBank/DDBJ whole genome shotgun (WGS) entry which is preliminary data.</text>
</comment>
<keyword evidence="4 7" id="KW-0812">Transmembrane</keyword>
<keyword evidence="2" id="KW-0813">Transport</keyword>
<feature type="non-terminal residue" evidence="8">
    <location>
        <position position="1"/>
    </location>
</feature>
<evidence type="ECO:0000256" key="3">
    <source>
        <dbReference type="ARBA" id="ARBA00022475"/>
    </source>
</evidence>
<feature type="transmembrane region" description="Helical" evidence="7">
    <location>
        <begin position="212"/>
        <end position="232"/>
    </location>
</feature>
<proteinExistence type="predicted"/>
<keyword evidence="5 7" id="KW-1133">Transmembrane helix</keyword>
<dbReference type="Gene3D" id="1.20.1250.20">
    <property type="entry name" value="MFS general substrate transporter like domains"/>
    <property type="match status" value="1"/>
</dbReference>
<evidence type="ECO:0000256" key="7">
    <source>
        <dbReference type="SAM" id="Phobius"/>
    </source>
</evidence>
<evidence type="ECO:0000256" key="1">
    <source>
        <dbReference type="ARBA" id="ARBA00004651"/>
    </source>
</evidence>
<evidence type="ECO:0000313" key="8">
    <source>
        <dbReference type="EMBL" id="EQD67764.1"/>
    </source>
</evidence>
<sequence length="246" mass="27335">GPAIGGYLAYVNYGYVFVAPALISIFDFYLFYRYIQEPQHKSSISGNFSFPSKDKRFLIVCVLLAMIWFVSGQWGTTLTLFWTNFDHLTNRLIGELYGLNGVFVVTMQIPINWLFRKTSDHLRIAVGGLVYSFSFLALAFFTGAAFLVLDVFFITMGENIISPVAYSMIGKLAPPNKRGQYFGAFQMIVGFAVPFAPLMGTYLLGYYSSQAVSFWGIIATIGVIISLAVFSYGRHMDTGPTPPIGS</sequence>
<feature type="transmembrane region" description="Helical" evidence="7">
    <location>
        <begin position="122"/>
        <end position="141"/>
    </location>
</feature>
<feature type="transmembrane region" description="Helical" evidence="7">
    <location>
        <begin position="96"/>
        <end position="115"/>
    </location>
</feature>
<feature type="transmembrane region" description="Helical" evidence="7">
    <location>
        <begin position="181"/>
        <end position="206"/>
    </location>
</feature>
<evidence type="ECO:0000256" key="5">
    <source>
        <dbReference type="ARBA" id="ARBA00022989"/>
    </source>
</evidence>
<evidence type="ECO:0000256" key="6">
    <source>
        <dbReference type="ARBA" id="ARBA00023136"/>
    </source>
</evidence>